<dbReference type="GO" id="GO:0000166">
    <property type="term" value="F:nucleotide binding"/>
    <property type="evidence" value="ECO:0007669"/>
    <property type="project" value="InterPro"/>
</dbReference>
<dbReference type="GO" id="GO:0016491">
    <property type="term" value="F:oxidoreductase activity"/>
    <property type="evidence" value="ECO:0007669"/>
    <property type="project" value="UniProtKB-KW"/>
</dbReference>
<dbReference type="Gene3D" id="3.40.50.720">
    <property type="entry name" value="NAD(P)-binding Rossmann-like Domain"/>
    <property type="match status" value="1"/>
</dbReference>
<evidence type="ECO:0000256" key="1">
    <source>
        <dbReference type="ARBA" id="ARBA00010928"/>
    </source>
</evidence>
<feature type="domain" description="Gfo/Idh/MocA-like oxidoreductase N-terminal" evidence="3">
    <location>
        <begin position="43"/>
        <end position="138"/>
    </location>
</feature>
<evidence type="ECO:0000313" key="5">
    <source>
        <dbReference type="EMBL" id="MBK6087622.1"/>
    </source>
</evidence>
<evidence type="ECO:0000313" key="6">
    <source>
        <dbReference type="Proteomes" id="UP000633365"/>
    </source>
</evidence>
<feature type="domain" description="GFO/IDH/MocA-like oxidoreductase" evidence="4">
    <location>
        <begin position="149"/>
        <end position="263"/>
    </location>
</feature>
<name>A0A934WR28_9FIRM</name>
<organism evidence="5 6">
    <name type="scientific">Ruminococcus difficilis</name>
    <dbReference type="NCBI Taxonomy" id="2763069"/>
    <lineage>
        <taxon>Bacteria</taxon>
        <taxon>Bacillati</taxon>
        <taxon>Bacillota</taxon>
        <taxon>Clostridia</taxon>
        <taxon>Eubacteriales</taxon>
        <taxon>Oscillospiraceae</taxon>
        <taxon>Ruminococcus</taxon>
    </lineage>
</organism>
<dbReference type="Proteomes" id="UP000633365">
    <property type="component" value="Unassembled WGS sequence"/>
</dbReference>
<dbReference type="InterPro" id="IPR036291">
    <property type="entry name" value="NAD(P)-bd_dom_sf"/>
</dbReference>
<dbReference type="Gene3D" id="3.30.360.10">
    <property type="entry name" value="Dihydrodipicolinate Reductase, domain 2"/>
    <property type="match status" value="1"/>
</dbReference>
<keyword evidence="6" id="KW-1185">Reference proteome</keyword>
<evidence type="ECO:0000259" key="4">
    <source>
        <dbReference type="Pfam" id="PF22725"/>
    </source>
</evidence>
<dbReference type="Pfam" id="PF22725">
    <property type="entry name" value="GFO_IDH_MocA_C3"/>
    <property type="match status" value="1"/>
</dbReference>
<dbReference type="AlphaFoldDB" id="A0A934WR28"/>
<comment type="caution">
    <text evidence="5">The sequence shown here is derived from an EMBL/GenBank/DDBJ whole genome shotgun (WGS) entry which is preliminary data.</text>
</comment>
<dbReference type="SUPFAM" id="SSF55347">
    <property type="entry name" value="Glyceraldehyde-3-phosphate dehydrogenase-like, C-terminal domain"/>
    <property type="match status" value="1"/>
</dbReference>
<dbReference type="InterPro" id="IPR050984">
    <property type="entry name" value="Gfo/Idh/MocA_domain"/>
</dbReference>
<evidence type="ECO:0000256" key="2">
    <source>
        <dbReference type="ARBA" id="ARBA00023002"/>
    </source>
</evidence>
<protein>
    <submittedName>
        <fullName evidence="5">Gfo/Idh/MocA family oxidoreductase</fullName>
    </submittedName>
</protein>
<proteinExistence type="inferred from homology"/>
<dbReference type="Pfam" id="PF01408">
    <property type="entry name" value="GFO_IDH_MocA"/>
    <property type="match status" value="1"/>
</dbReference>
<reference evidence="5" key="1">
    <citation type="submission" date="2021-01" db="EMBL/GenBank/DDBJ databases">
        <title>Genome public.</title>
        <authorList>
            <person name="Liu C."/>
            <person name="Sun Q."/>
        </authorList>
    </citation>
    <scope>NUCLEOTIDE SEQUENCE</scope>
    <source>
        <strain evidence="5">M6</strain>
    </source>
</reference>
<sequence>MSKIRIGVICPSEIAFRRFMPALNEVEEFEFSGVAIAAANEWNGEYSDSILESELMKAQGFIENYGGKIFMSYSSLIEDESIDAVYLPLPPALHYRWGMKALENNKHLFIEKPSTTSAEDTESLISLAESKDLAIHENYMFVYHKQITEIMRIIESGEIGDVRLYRIAFGFPRRSINDFRYNKELGGGTLLDNGGYTVKLASILLGETARIVCSNLNYIEDFKVDIFGTATMINDSGLTAQLSFGMDNCYKCDLEVWGSKGNLFTNRIFTAPAGFTPKLVKKVNNDPDILLNLPEDSSFEKSIREFLQCISLKDKRVSAYKSILKQARLIDNIREINQ</sequence>
<accession>A0A934WR28</accession>
<dbReference type="RefSeq" id="WP_201426927.1">
    <property type="nucleotide sequence ID" value="NZ_JAEQMG010000040.1"/>
</dbReference>
<dbReference type="EMBL" id="JAEQMG010000040">
    <property type="protein sequence ID" value="MBK6087622.1"/>
    <property type="molecule type" value="Genomic_DNA"/>
</dbReference>
<comment type="similarity">
    <text evidence="1">Belongs to the Gfo/Idh/MocA family.</text>
</comment>
<evidence type="ECO:0000259" key="3">
    <source>
        <dbReference type="Pfam" id="PF01408"/>
    </source>
</evidence>
<gene>
    <name evidence="5" type="ORF">JKK62_02980</name>
</gene>
<dbReference type="InterPro" id="IPR055170">
    <property type="entry name" value="GFO_IDH_MocA-like_dom"/>
</dbReference>
<dbReference type="InterPro" id="IPR000683">
    <property type="entry name" value="Gfo/Idh/MocA-like_OxRdtase_N"/>
</dbReference>
<dbReference type="PANTHER" id="PTHR22604:SF105">
    <property type="entry name" value="TRANS-1,2-DIHYDROBENZENE-1,2-DIOL DEHYDROGENASE"/>
    <property type="match status" value="1"/>
</dbReference>
<dbReference type="SUPFAM" id="SSF51735">
    <property type="entry name" value="NAD(P)-binding Rossmann-fold domains"/>
    <property type="match status" value="1"/>
</dbReference>
<keyword evidence="2" id="KW-0560">Oxidoreductase</keyword>
<dbReference type="PANTHER" id="PTHR22604">
    <property type="entry name" value="OXIDOREDUCTASES"/>
    <property type="match status" value="1"/>
</dbReference>